<dbReference type="EMBL" id="JACHVA010000127">
    <property type="protein sequence ID" value="MBC2603530.1"/>
    <property type="molecule type" value="Genomic_DNA"/>
</dbReference>
<dbReference type="AlphaFoldDB" id="A0A7X1E5C8"/>
<gene>
    <name evidence="3" type="ORF">H5P30_17240</name>
</gene>
<dbReference type="GO" id="GO:0031469">
    <property type="term" value="C:bacterial microcompartment"/>
    <property type="evidence" value="ECO:0007669"/>
    <property type="project" value="UniProtKB-SubCell"/>
</dbReference>
<dbReference type="PANTHER" id="PTHR36539">
    <property type="entry name" value="ETHANOLAMINE UTILIZATION PROTEIN EUTN"/>
    <property type="match status" value="1"/>
</dbReference>
<dbReference type="RefSeq" id="WP_185694157.1">
    <property type="nucleotide sequence ID" value="NZ_JACHVA010000127.1"/>
</dbReference>
<keyword evidence="2" id="KW-1283">Bacterial microcompartment</keyword>
<evidence type="ECO:0000256" key="1">
    <source>
        <dbReference type="ARBA" id="ARBA00024322"/>
    </source>
</evidence>
<evidence type="ECO:0000313" key="4">
    <source>
        <dbReference type="Proteomes" id="UP000525652"/>
    </source>
</evidence>
<comment type="subcellular location">
    <subcellularLocation>
        <location evidence="1">Bacterial microcompartment</location>
    </subcellularLocation>
</comment>
<proteinExistence type="predicted"/>
<dbReference type="InterPro" id="IPR004992">
    <property type="entry name" value="EutN_CcmL"/>
</dbReference>
<comment type="caution">
    <text evidence="3">The sequence shown here is derived from an EMBL/GenBank/DDBJ whole genome shotgun (WGS) entry which is preliminary data.</text>
</comment>
<reference evidence="3 4" key="1">
    <citation type="submission" date="2020-07" db="EMBL/GenBank/DDBJ databases">
        <authorList>
            <person name="Feng X."/>
        </authorList>
    </citation>
    <scope>NUCLEOTIDE SEQUENCE [LARGE SCALE GENOMIC DNA]</scope>
    <source>
        <strain evidence="3 4">JCM14086</strain>
    </source>
</reference>
<evidence type="ECO:0000313" key="3">
    <source>
        <dbReference type="EMBL" id="MBC2603530.1"/>
    </source>
</evidence>
<dbReference type="Pfam" id="PF03319">
    <property type="entry name" value="EutN_CcmL"/>
    <property type="match status" value="1"/>
</dbReference>
<dbReference type="SUPFAM" id="SSF159133">
    <property type="entry name" value="EutN/CcmL-like"/>
    <property type="match status" value="1"/>
</dbReference>
<dbReference type="Gene3D" id="2.40.50.220">
    <property type="entry name" value="EutN/Ccml"/>
    <property type="match status" value="1"/>
</dbReference>
<protein>
    <submittedName>
        <fullName evidence="3">EutN/CcmL family microcompartment protein</fullName>
    </submittedName>
</protein>
<organism evidence="3 4">
    <name type="scientific">Puniceicoccus vermicola</name>
    <dbReference type="NCBI Taxonomy" id="388746"/>
    <lineage>
        <taxon>Bacteria</taxon>
        <taxon>Pseudomonadati</taxon>
        <taxon>Verrucomicrobiota</taxon>
        <taxon>Opitutia</taxon>
        <taxon>Puniceicoccales</taxon>
        <taxon>Puniceicoccaceae</taxon>
        <taxon>Puniceicoccus</taxon>
    </lineage>
</organism>
<sequence length="92" mass="9648">MLDARVIGFGHSTVKHPSMKGVRLALCEGLTDTGQGDGKVFLAADWQGAGVGQRVFVTTDGEAASVKTGSANTPLRNTILGICDETEEEEAR</sequence>
<dbReference type="PROSITE" id="PS51932">
    <property type="entry name" value="BMV"/>
    <property type="match status" value="1"/>
</dbReference>
<dbReference type="InterPro" id="IPR036677">
    <property type="entry name" value="EutN_CcmL_sf"/>
</dbReference>
<dbReference type="Proteomes" id="UP000525652">
    <property type="component" value="Unassembled WGS sequence"/>
</dbReference>
<evidence type="ECO:0000256" key="2">
    <source>
        <dbReference type="ARBA" id="ARBA00024446"/>
    </source>
</evidence>
<name>A0A7X1E5C8_9BACT</name>
<dbReference type="PANTHER" id="PTHR36539:SF2">
    <property type="entry name" value="ETHANOLAMINE UTILIZATION PROTEIN"/>
    <property type="match status" value="1"/>
</dbReference>
<keyword evidence="4" id="KW-1185">Reference proteome</keyword>
<accession>A0A7X1E5C8</accession>